<evidence type="ECO:0000313" key="2">
    <source>
        <dbReference type="EMBL" id="KAF2014455.1"/>
    </source>
</evidence>
<evidence type="ECO:0000313" key="3">
    <source>
        <dbReference type="Proteomes" id="UP000799778"/>
    </source>
</evidence>
<evidence type="ECO:0008006" key="4">
    <source>
        <dbReference type="Google" id="ProtNLM"/>
    </source>
</evidence>
<keyword evidence="1" id="KW-0732">Signal</keyword>
<accession>A0A6A5XMI3</accession>
<gene>
    <name evidence="2" type="ORF">BU24DRAFT_214616</name>
</gene>
<sequence>MGPRSRRNHAAAISFFLSHPSLFLSVGFLARAGLPTLFSPGELVGCWPRPFTIARHKPIPSSMDGHALCASRVLANDQTLRTAHLLPRLSSNRPFVAAVASPGVHMAEDGSALRPSSRKALRIWIFPSSEKP</sequence>
<protein>
    <recommendedName>
        <fullName evidence="4">Secreted protein</fullName>
    </recommendedName>
</protein>
<dbReference type="Proteomes" id="UP000799778">
    <property type="component" value="Unassembled WGS sequence"/>
</dbReference>
<evidence type="ECO:0000256" key="1">
    <source>
        <dbReference type="SAM" id="SignalP"/>
    </source>
</evidence>
<name>A0A6A5XMI3_9PLEO</name>
<feature type="chain" id="PRO_5025610407" description="Secreted protein" evidence="1">
    <location>
        <begin position="24"/>
        <end position="132"/>
    </location>
</feature>
<organism evidence="2 3">
    <name type="scientific">Aaosphaeria arxii CBS 175.79</name>
    <dbReference type="NCBI Taxonomy" id="1450172"/>
    <lineage>
        <taxon>Eukaryota</taxon>
        <taxon>Fungi</taxon>
        <taxon>Dikarya</taxon>
        <taxon>Ascomycota</taxon>
        <taxon>Pezizomycotina</taxon>
        <taxon>Dothideomycetes</taxon>
        <taxon>Pleosporomycetidae</taxon>
        <taxon>Pleosporales</taxon>
        <taxon>Pleosporales incertae sedis</taxon>
        <taxon>Aaosphaeria</taxon>
    </lineage>
</organism>
<reference evidence="2" key="1">
    <citation type="journal article" date="2020" name="Stud. Mycol.">
        <title>101 Dothideomycetes genomes: a test case for predicting lifestyles and emergence of pathogens.</title>
        <authorList>
            <person name="Haridas S."/>
            <person name="Albert R."/>
            <person name="Binder M."/>
            <person name="Bloem J."/>
            <person name="Labutti K."/>
            <person name="Salamov A."/>
            <person name="Andreopoulos B."/>
            <person name="Baker S."/>
            <person name="Barry K."/>
            <person name="Bills G."/>
            <person name="Bluhm B."/>
            <person name="Cannon C."/>
            <person name="Castanera R."/>
            <person name="Culley D."/>
            <person name="Daum C."/>
            <person name="Ezra D."/>
            <person name="Gonzalez J."/>
            <person name="Henrissat B."/>
            <person name="Kuo A."/>
            <person name="Liang C."/>
            <person name="Lipzen A."/>
            <person name="Lutzoni F."/>
            <person name="Magnuson J."/>
            <person name="Mondo S."/>
            <person name="Nolan M."/>
            <person name="Ohm R."/>
            <person name="Pangilinan J."/>
            <person name="Park H.-J."/>
            <person name="Ramirez L."/>
            <person name="Alfaro M."/>
            <person name="Sun H."/>
            <person name="Tritt A."/>
            <person name="Yoshinaga Y."/>
            <person name="Zwiers L.-H."/>
            <person name="Turgeon B."/>
            <person name="Goodwin S."/>
            <person name="Spatafora J."/>
            <person name="Crous P."/>
            <person name="Grigoriev I."/>
        </authorList>
    </citation>
    <scope>NUCLEOTIDE SEQUENCE</scope>
    <source>
        <strain evidence="2">CBS 175.79</strain>
    </source>
</reference>
<proteinExistence type="predicted"/>
<keyword evidence="3" id="KW-1185">Reference proteome</keyword>
<feature type="signal peptide" evidence="1">
    <location>
        <begin position="1"/>
        <end position="23"/>
    </location>
</feature>
<dbReference type="RefSeq" id="XP_033382794.1">
    <property type="nucleotide sequence ID" value="XM_033521981.1"/>
</dbReference>
<dbReference type="GeneID" id="54279378"/>
<dbReference type="EMBL" id="ML978070">
    <property type="protein sequence ID" value="KAF2014455.1"/>
    <property type="molecule type" value="Genomic_DNA"/>
</dbReference>
<dbReference type="AlphaFoldDB" id="A0A6A5XMI3"/>